<gene>
    <name evidence="10" type="ORF">THSYN_31170</name>
</gene>
<reference evidence="10 11" key="1">
    <citation type="submission" date="2017-03" db="EMBL/GenBank/DDBJ databases">
        <title>Complete genome sequence of Candidatus 'Thiodictyon syntrophicum' sp. nov. strain Cad16T, a photolithoautotroph purple sulfur bacterium isolated from an alpine meromictic lake.</title>
        <authorList>
            <person name="Luedin S.M."/>
            <person name="Pothier J.F."/>
            <person name="Danza F."/>
            <person name="Storelli N."/>
            <person name="Wittwer M."/>
            <person name="Tonolla M."/>
        </authorList>
    </citation>
    <scope>NUCLEOTIDE SEQUENCE [LARGE SCALE GENOMIC DNA]</scope>
    <source>
        <strain evidence="10 11">Cad16T</strain>
        <plasmid evidence="11">Plasmid pts485</plasmid>
    </source>
</reference>
<evidence type="ECO:0000313" key="10">
    <source>
        <dbReference type="EMBL" id="AUB85387.1"/>
    </source>
</evidence>
<comment type="pathway">
    <text evidence="1 8">Carotenoid biosynthesis.</text>
</comment>
<dbReference type="RefSeq" id="WP_236849054.1">
    <property type="nucleotide sequence ID" value="NZ_CP020372.1"/>
</dbReference>
<dbReference type="AlphaFoldDB" id="A0A2K8UIN7"/>
<keyword evidence="6 8" id="KW-0560">Oxidoreductase</keyword>
<dbReference type="NCBIfam" id="TIGR02734">
    <property type="entry name" value="crtI_fam"/>
    <property type="match status" value="1"/>
</dbReference>
<dbReference type="GO" id="GO:0016491">
    <property type="term" value="F:oxidoreductase activity"/>
    <property type="evidence" value="ECO:0007669"/>
    <property type="project" value="UniProtKB-KW"/>
</dbReference>
<organism evidence="10 11">
    <name type="scientific">Candidatus Thiodictyon syntrophicum</name>
    <dbReference type="NCBI Taxonomy" id="1166950"/>
    <lineage>
        <taxon>Bacteria</taxon>
        <taxon>Pseudomonadati</taxon>
        <taxon>Pseudomonadota</taxon>
        <taxon>Gammaproteobacteria</taxon>
        <taxon>Chromatiales</taxon>
        <taxon>Chromatiaceae</taxon>
        <taxon>Thiodictyon</taxon>
    </lineage>
</organism>
<dbReference type="GO" id="GO:0016117">
    <property type="term" value="P:carotenoid biosynthetic process"/>
    <property type="evidence" value="ECO:0007669"/>
    <property type="project" value="UniProtKB-KW"/>
</dbReference>
<sequence length="512" mass="57095">MTVPSPSVPQPAASQSQTHKPHAVIIGSGFGGLAAAVRLGARGYRVTVLERLDAPGGRAYVHHQDGFSFDAGPTIITAPFLLDELWALCGKRFADEVELRRMEPFYRIRFDNGEHFDYSGDPQRIHAEILRFAPADLEGYERFLKKSEAIFRVGFEQLAHKPFGSFMDMVRIIPPMLKLQSYRSVYSLVCSYIKDPRMRTIMSFHPLLIGGNPFTATSIYALISYLEREWGVHSTIGGTGAIVQGLVGLIEGQGNQVRCGAEVAEILTTERTARGVRLTNGEEIDAAIVVSDADPAWTYKHLLPSIKRRRWPDWRIKRSQYSNGLFVWYFGTRRQYPDVLHHTILMGPRYRELIKDIFGHKVLAKDFSLYLHRPTATDPSVAPPGCDTFYALAPVPNLDSGTDWETQAEPYRQAICAYLEQSLLPGLSENLVTSRVTTPLDFKHRLLSYKGAGFSLEPVLWQSAWFRPHNASEEVRHLYLVGAGTHPGAGVPGVISSARVLDTVVPNATAFA</sequence>
<protein>
    <recommendedName>
        <fullName evidence="7">Phytoene dehydrogenase</fullName>
    </recommendedName>
</protein>
<dbReference type="InterPro" id="IPR036188">
    <property type="entry name" value="FAD/NAD-bd_sf"/>
</dbReference>
<dbReference type="InterPro" id="IPR014105">
    <property type="entry name" value="Carotenoid/retinoid_OxRdtase"/>
</dbReference>
<accession>A0A2K8UIN7</accession>
<keyword evidence="3" id="KW-0285">Flavoprotein</keyword>
<evidence type="ECO:0000256" key="1">
    <source>
        <dbReference type="ARBA" id="ARBA00004829"/>
    </source>
</evidence>
<evidence type="ECO:0000256" key="2">
    <source>
        <dbReference type="ARBA" id="ARBA00006046"/>
    </source>
</evidence>
<proteinExistence type="inferred from homology"/>
<comment type="similarity">
    <text evidence="2 8">Belongs to the carotenoid/retinoid oxidoreductase family.</text>
</comment>
<dbReference type="EMBL" id="CP020372">
    <property type="protein sequence ID" value="AUB85387.1"/>
    <property type="molecule type" value="Genomic_DNA"/>
</dbReference>
<evidence type="ECO:0000256" key="7">
    <source>
        <dbReference type="ARBA" id="ARBA00031986"/>
    </source>
</evidence>
<evidence type="ECO:0000259" key="9">
    <source>
        <dbReference type="Pfam" id="PF01593"/>
    </source>
</evidence>
<evidence type="ECO:0000256" key="6">
    <source>
        <dbReference type="ARBA" id="ARBA00023002"/>
    </source>
</evidence>
<evidence type="ECO:0000256" key="3">
    <source>
        <dbReference type="ARBA" id="ARBA00022630"/>
    </source>
</evidence>
<dbReference type="InterPro" id="IPR002937">
    <property type="entry name" value="Amino_oxidase"/>
</dbReference>
<dbReference type="SUPFAM" id="SSF51905">
    <property type="entry name" value="FAD/NAD(P)-binding domain"/>
    <property type="match status" value="1"/>
</dbReference>
<evidence type="ECO:0000256" key="5">
    <source>
        <dbReference type="ARBA" id="ARBA00022827"/>
    </source>
</evidence>
<dbReference type="Proteomes" id="UP000232638">
    <property type="component" value="Plasmid pTs485"/>
</dbReference>
<keyword evidence="4 8" id="KW-0125">Carotenoid biosynthesis</keyword>
<evidence type="ECO:0000256" key="8">
    <source>
        <dbReference type="RuleBase" id="RU362075"/>
    </source>
</evidence>
<dbReference type="Pfam" id="PF01593">
    <property type="entry name" value="Amino_oxidase"/>
    <property type="match status" value="1"/>
</dbReference>
<feature type="domain" description="Amine oxidase" evidence="9">
    <location>
        <begin position="31"/>
        <end position="499"/>
    </location>
</feature>
<name>A0A2K8UIN7_9GAMM</name>
<dbReference type="FunFam" id="3.50.50.60:FF:000378">
    <property type="entry name" value="Phytoene desaturase"/>
    <property type="match status" value="1"/>
</dbReference>
<evidence type="ECO:0000256" key="4">
    <source>
        <dbReference type="ARBA" id="ARBA00022746"/>
    </source>
</evidence>
<keyword evidence="10" id="KW-0614">Plasmid</keyword>
<dbReference type="PANTHER" id="PTHR43734:SF3">
    <property type="entry name" value="B-CAROTENE KETOLASE"/>
    <property type="match status" value="1"/>
</dbReference>
<dbReference type="KEGG" id="tsy:THSYN_31170"/>
<keyword evidence="11" id="KW-1185">Reference proteome</keyword>
<dbReference type="PANTHER" id="PTHR43734">
    <property type="entry name" value="PHYTOENE DESATURASE"/>
    <property type="match status" value="1"/>
</dbReference>
<dbReference type="Gene3D" id="3.50.50.60">
    <property type="entry name" value="FAD/NAD(P)-binding domain"/>
    <property type="match status" value="2"/>
</dbReference>
<evidence type="ECO:0000313" key="11">
    <source>
        <dbReference type="Proteomes" id="UP000232638"/>
    </source>
</evidence>
<keyword evidence="5" id="KW-0274">FAD</keyword>
<geneLocation type="plasmid" evidence="11">
    <name>pts485</name>
</geneLocation>